<proteinExistence type="predicted"/>
<dbReference type="AlphaFoldDB" id="A0A9W8XKA2"/>
<name>A0A9W8XKA2_9PLEO</name>
<keyword evidence="3" id="KW-1185">Reference proteome</keyword>
<dbReference type="OrthoDB" id="3788956at2759"/>
<dbReference type="GeneID" id="80911335"/>
<feature type="region of interest" description="Disordered" evidence="1">
    <location>
        <begin position="212"/>
        <end position="283"/>
    </location>
</feature>
<evidence type="ECO:0000256" key="1">
    <source>
        <dbReference type="SAM" id="MobiDB-lite"/>
    </source>
</evidence>
<gene>
    <name evidence="2" type="ORF">N0V89_007805</name>
</gene>
<dbReference type="Proteomes" id="UP001140513">
    <property type="component" value="Unassembled WGS sequence"/>
</dbReference>
<feature type="region of interest" description="Disordered" evidence="1">
    <location>
        <begin position="24"/>
        <end position="112"/>
    </location>
</feature>
<reference evidence="2" key="1">
    <citation type="submission" date="2022-10" db="EMBL/GenBank/DDBJ databases">
        <title>Tapping the CABI collections for fungal endophytes: first genome assemblies for Collariella, Neodidymelliopsis, Ascochyta clinopodiicola, Didymella pomorum, Didymosphaeria variabile, Neocosmospora piperis and Neocucurbitaria cava.</title>
        <authorList>
            <person name="Hill R."/>
        </authorList>
    </citation>
    <scope>NUCLEOTIDE SEQUENCE</scope>
    <source>
        <strain evidence="2">IMI 356815</strain>
    </source>
</reference>
<dbReference type="RefSeq" id="XP_056070813.1">
    <property type="nucleotide sequence ID" value="XM_056216566.1"/>
</dbReference>
<feature type="compositionally biased region" description="Acidic residues" evidence="1">
    <location>
        <begin position="240"/>
        <end position="252"/>
    </location>
</feature>
<protein>
    <submittedName>
        <fullName evidence="2">Uncharacterized protein</fullName>
    </submittedName>
</protein>
<sequence length="311" mass="34178">MAHAADFHGNQLRLSAFLRVMGKVPERPKRLQRTRQALLPLPKQDGLPGATQSMYQKPAAAVEPAQDENAGLPDDDMPPAELESRGRTSQEPSSSKDGNISRAGSRSSATVPSILYAQTGSVMEQRHSAFTEAAPVVKRKKKIVYTAGKKQPKQPMGVLNARKKHPLPENGLVFVRASTVDGSGTGFNEHIAQQDLVHPSVELEFQDLRQDSAESPLRDTAENTVRNQLARITAPSREDDTSESSDLDEEASVDISRWGLDDPPKSTDPDDPDLRDSGFDLGAEEMGYFGGGHVRHEERRRRWILVAVSRT</sequence>
<organism evidence="2 3">
    <name type="scientific">Didymosphaeria variabile</name>
    <dbReference type="NCBI Taxonomy" id="1932322"/>
    <lineage>
        <taxon>Eukaryota</taxon>
        <taxon>Fungi</taxon>
        <taxon>Dikarya</taxon>
        <taxon>Ascomycota</taxon>
        <taxon>Pezizomycotina</taxon>
        <taxon>Dothideomycetes</taxon>
        <taxon>Pleosporomycetidae</taxon>
        <taxon>Pleosporales</taxon>
        <taxon>Massarineae</taxon>
        <taxon>Didymosphaeriaceae</taxon>
        <taxon>Didymosphaeria</taxon>
    </lineage>
</organism>
<feature type="compositionally biased region" description="Basic and acidic residues" evidence="1">
    <location>
        <begin position="259"/>
        <end position="278"/>
    </location>
</feature>
<comment type="caution">
    <text evidence="2">The sequence shown here is derived from an EMBL/GenBank/DDBJ whole genome shotgun (WGS) entry which is preliminary data.</text>
</comment>
<dbReference type="EMBL" id="JAPEUX010000005">
    <property type="protein sequence ID" value="KAJ4352457.1"/>
    <property type="molecule type" value="Genomic_DNA"/>
</dbReference>
<evidence type="ECO:0000313" key="3">
    <source>
        <dbReference type="Proteomes" id="UP001140513"/>
    </source>
</evidence>
<accession>A0A9W8XKA2</accession>
<evidence type="ECO:0000313" key="2">
    <source>
        <dbReference type="EMBL" id="KAJ4352457.1"/>
    </source>
</evidence>
<feature type="compositionally biased region" description="Basic and acidic residues" evidence="1">
    <location>
        <begin position="212"/>
        <end position="221"/>
    </location>
</feature>
<feature type="compositionally biased region" description="Polar residues" evidence="1">
    <location>
        <begin position="89"/>
        <end position="112"/>
    </location>
</feature>